<accession>A0A6H1ZI34</accession>
<dbReference type="Gene3D" id="3.40.50.300">
    <property type="entry name" value="P-loop containing nucleotide triphosphate hydrolases"/>
    <property type="match status" value="1"/>
</dbReference>
<protein>
    <submittedName>
        <fullName evidence="1">Putative terminase</fullName>
    </submittedName>
</protein>
<proteinExistence type="predicted"/>
<dbReference type="EMBL" id="MT144036">
    <property type="protein sequence ID" value="QJA47224.1"/>
    <property type="molecule type" value="Genomic_DNA"/>
</dbReference>
<organism evidence="1">
    <name type="scientific">viral metagenome</name>
    <dbReference type="NCBI Taxonomy" id="1070528"/>
    <lineage>
        <taxon>unclassified sequences</taxon>
        <taxon>metagenomes</taxon>
        <taxon>organismal metagenomes</taxon>
    </lineage>
</organism>
<dbReference type="AlphaFoldDB" id="A0A6H1ZI34"/>
<reference evidence="1" key="1">
    <citation type="submission" date="2020-03" db="EMBL/GenBank/DDBJ databases">
        <title>The deep terrestrial virosphere.</title>
        <authorList>
            <person name="Holmfeldt K."/>
            <person name="Nilsson E."/>
            <person name="Simone D."/>
            <person name="Lopez-Fernandez M."/>
            <person name="Wu X."/>
            <person name="de Brujin I."/>
            <person name="Lundin D."/>
            <person name="Andersson A."/>
            <person name="Bertilsson S."/>
            <person name="Dopson M."/>
        </authorList>
    </citation>
    <scope>NUCLEOTIDE SEQUENCE</scope>
    <source>
        <strain evidence="1">TM448A00624</strain>
        <strain evidence="2">TM448B00723</strain>
    </source>
</reference>
<dbReference type="InterPro" id="IPR027417">
    <property type="entry name" value="P-loop_NTPase"/>
</dbReference>
<name>A0A6H1ZI34_9ZZZZ</name>
<evidence type="ECO:0000313" key="1">
    <source>
        <dbReference type="EMBL" id="QJA47224.1"/>
    </source>
</evidence>
<gene>
    <name evidence="1" type="ORF">TM448A00624_0003</name>
    <name evidence="2" type="ORF">TM448B00723_0023</name>
</gene>
<dbReference type="EMBL" id="MT144650">
    <property type="protein sequence ID" value="QJH96420.1"/>
    <property type="molecule type" value="Genomic_DNA"/>
</dbReference>
<evidence type="ECO:0000313" key="2">
    <source>
        <dbReference type="EMBL" id="QJH96420.1"/>
    </source>
</evidence>
<dbReference type="Gene3D" id="3.30.420.280">
    <property type="match status" value="1"/>
</dbReference>
<sequence length="447" mass="49350">MALRPTAATILRWARAAGTPLHRGQREAVHGLRRYAILACGRRWGKTTVAAAIGAAASVYIPGLYWVIGETFGTAEIALDACHAQIMRVMSGRLIKRYSRSDHRIELVGGGVIEGKSADHPEGMLGRGLHGAIFEEAPATQSRIWYQYVQPALADHHGWALFVGSPRGRGNWFHELREESKGDPAWSFRCSPSWENGTVFPGGPSDPWLVAARERYLRAGMLPLYEQEYGGSFAHLQGRVWAAWDPERHVKPLDECKAGVAEWRIAADWGLRTTALLVIGRTEAGGYRVVDEVYRHGMLPDKRRAEALRLAKTHGIRRGWGDPADPTSNEMLNEAGLAVSPAFNDVDAGILAVAGKFGEDGGIKIADGACPNLCREIENWTWRESTASREIQEPVKKDDHACDALRYGVASWERLYGEQTVSPTRVQYGGGQRGRVYRGAALRSRSY</sequence>